<dbReference type="SUPFAM" id="SSF53800">
    <property type="entry name" value="Chelatase"/>
    <property type="match status" value="1"/>
</dbReference>
<keyword evidence="5 9" id="KW-0350">Heme biosynthesis</keyword>
<dbReference type="InterPro" id="IPR033644">
    <property type="entry name" value="Ferrochelatase_C"/>
</dbReference>
<dbReference type="NCBIfam" id="TIGR00109">
    <property type="entry name" value="hemH"/>
    <property type="match status" value="1"/>
</dbReference>
<accession>A0A1M5DKE8</accession>
<gene>
    <name evidence="9" type="primary">hemH</name>
    <name evidence="11" type="ORF">SAMN02745781_02917</name>
</gene>
<dbReference type="FunFam" id="3.40.50.1400:FF:000002">
    <property type="entry name" value="Ferrochelatase"/>
    <property type="match status" value="1"/>
</dbReference>
<evidence type="ECO:0000313" key="12">
    <source>
        <dbReference type="Proteomes" id="UP000184159"/>
    </source>
</evidence>
<keyword evidence="7 9" id="KW-0627">Porphyrin biosynthesis</keyword>
<keyword evidence="2 9" id="KW-0963">Cytoplasm</keyword>
<evidence type="ECO:0000256" key="9">
    <source>
        <dbReference type="HAMAP-Rule" id="MF_00323"/>
    </source>
</evidence>
<dbReference type="UniPathway" id="UPA00252">
    <property type="reaction ID" value="UER00325"/>
</dbReference>
<organism evidence="11 12">
    <name type="scientific">Vibrio gazogenes DSM 21264 = NBRC 103151</name>
    <dbReference type="NCBI Taxonomy" id="1123492"/>
    <lineage>
        <taxon>Bacteria</taxon>
        <taxon>Pseudomonadati</taxon>
        <taxon>Pseudomonadota</taxon>
        <taxon>Gammaproteobacteria</taxon>
        <taxon>Vibrionales</taxon>
        <taxon>Vibrionaceae</taxon>
        <taxon>Vibrio</taxon>
    </lineage>
</organism>
<dbReference type="GO" id="GO:0046872">
    <property type="term" value="F:metal ion binding"/>
    <property type="evidence" value="ECO:0007669"/>
    <property type="project" value="UniProtKB-KW"/>
</dbReference>
<keyword evidence="6 9" id="KW-0456">Lyase</keyword>
<dbReference type="HAMAP" id="MF_00323">
    <property type="entry name" value="Ferrochelatase"/>
    <property type="match status" value="1"/>
</dbReference>
<dbReference type="RefSeq" id="WP_072960857.1">
    <property type="nucleotide sequence ID" value="NZ_FQUH01000014.1"/>
</dbReference>
<reference evidence="12" key="1">
    <citation type="submission" date="2016-11" db="EMBL/GenBank/DDBJ databases">
        <authorList>
            <person name="Varghese N."/>
            <person name="Submissions S."/>
        </authorList>
    </citation>
    <scope>NUCLEOTIDE SEQUENCE [LARGE SCALE GENOMIC DNA]</scope>
    <source>
        <strain evidence="12">DSM 21264</strain>
    </source>
</reference>
<sequence>MLYQAKKQGVLLVNLGTPAAATPAAVKAFLAEFLSDPRVIDLSPWVWRPLLHGVILPIRSPKVARLYQQIWMDGGSPLMVYSMRQRDKLAKLLDMPVEIGMTYGQPSVRDGLQRLMAQQVESVTILPLYPQYSGTTTAAVYDAVTHALKSFTVVPELHIIRDHYQHPLYIQALAEQVRHSWENHGRGDYLLCSYHGIPQRYADNGDVYPQHCIETTRLLAAELGLEAHQIGTTYQSRFGKEVWLQPYTDKTLENLPQNGIKNLDIISPAFSVDCLETLEEIAQEGKETFLRAGGEVYNFIGCLNDSDTYVSLFAELVKHSTNEHE</sequence>
<evidence type="ECO:0000256" key="2">
    <source>
        <dbReference type="ARBA" id="ARBA00022490"/>
    </source>
</evidence>
<evidence type="ECO:0000313" key="11">
    <source>
        <dbReference type="EMBL" id="SHF67498.1"/>
    </source>
</evidence>
<comment type="subcellular location">
    <subcellularLocation>
        <location evidence="9 10">Cytoplasm</location>
    </subcellularLocation>
</comment>
<comment type="catalytic activity">
    <reaction evidence="8">
        <text>Fe-coproporphyrin III + 2 H(+) = coproporphyrin III + Fe(2+)</text>
        <dbReference type="Rhea" id="RHEA:49572"/>
        <dbReference type="ChEBI" id="CHEBI:15378"/>
        <dbReference type="ChEBI" id="CHEBI:29033"/>
        <dbReference type="ChEBI" id="CHEBI:68438"/>
        <dbReference type="ChEBI" id="CHEBI:131725"/>
        <dbReference type="EC" id="4.99.1.9"/>
    </reaction>
    <physiologicalReaction direction="right-to-left" evidence="8">
        <dbReference type="Rhea" id="RHEA:49574"/>
    </physiologicalReaction>
</comment>
<dbReference type="GO" id="GO:0005737">
    <property type="term" value="C:cytoplasm"/>
    <property type="evidence" value="ECO:0007669"/>
    <property type="project" value="UniProtKB-SubCell"/>
</dbReference>
<proteinExistence type="inferred from homology"/>
<comment type="similarity">
    <text evidence="1 9 10">Belongs to the ferrochelatase family.</text>
</comment>
<evidence type="ECO:0000256" key="1">
    <source>
        <dbReference type="ARBA" id="ARBA00007718"/>
    </source>
</evidence>
<comment type="function">
    <text evidence="9 10">Catalyzes the ferrous insertion into protoporphyrin IX.</text>
</comment>
<comment type="pathway">
    <text evidence="9 10">Porphyrin-containing compound metabolism; protoheme biosynthesis; protoheme from protoporphyrin-IX: step 1/1.</text>
</comment>
<feature type="binding site" evidence="9">
    <location>
        <position position="195"/>
    </location>
    <ligand>
        <name>Fe(2+)</name>
        <dbReference type="ChEBI" id="CHEBI:29033"/>
    </ligand>
</feature>
<feature type="binding site" evidence="9">
    <location>
        <position position="276"/>
    </location>
    <ligand>
        <name>Fe(2+)</name>
        <dbReference type="ChEBI" id="CHEBI:29033"/>
    </ligand>
</feature>
<evidence type="ECO:0000256" key="3">
    <source>
        <dbReference type="ARBA" id="ARBA00022723"/>
    </source>
</evidence>
<dbReference type="PROSITE" id="PS00534">
    <property type="entry name" value="FERROCHELATASE"/>
    <property type="match status" value="1"/>
</dbReference>
<keyword evidence="4 9" id="KW-0408">Iron</keyword>
<dbReference type="InterPro" id="IPR001015">
    <property type="entry name" value="Ferrochelatase"/>
</dbReference>
<dbReference type="GO" id="GO:0004325">
    <property type="term" value="F:ferrochelatase activity"/>
    <property type="evidence" value="ECO:0007669"/>
    <property type="project" value="UniProtKB-UniRule"/>
</dbReference>
<dbReference type="EC" id="4.98.1.1" evidence="9 10"/>
<dbReference type="PANTHER" id="PTHR11108">
    <property type="entry name" value="FERROCHELATASE"/>
    <property type="match status" value="1"/>
</dbReference>
<evidence type="ECO:0000256" key="10">
    <source>
        <dbReference type="RuleBase" id="RU000607"/>
    </source>
</evidence>
<dbReference type="Proteomes" id="UP000184159">
    <property type="component" value="Unassembled WGS sequence"/>
</dbReference>
<dbReference type="CDD" id="cd00419">
    <property type="entry name" value="Ferrochelatase_C"/>
    <property type="match status" value="1"/>
</dbReference>
<dbReference type="Pfam" id="PF00762">
    <property type="entry name" value="Ferrochelatase"/>
    <property type="match status" value="1"/>
</dbReference>
<evidence type="ECO:0000256" key="5">
    <source>
        <dbReference type="ARBA" id="ARBA00023133"/>
    </source>
</evidence>
<dbReference type="PANTHER" id="PTHR11108:SF1">
    <property type="entry name" value="FERROCHELATASE, MITOCHONDRIAL"/>
    <property type="match status" value="1"/>
</dbReference>
<comment type="catalytic activity">
    <reaction evidence="9 10">
        <text>heme b + 2 H(+) = protoporphyrin IX + Fe(2+)</text>
        <dbReference type="Rhea" id="RHEA:22584"/>
        <dbReference type="ChEBI" id="CHEBI:15378"/>
        <dbReference type="ChEBI" id="CHEBI:29033"/>
        <dbReference type="ChEBI" id="CHEBI:57306"/>
        <dbReference type="ChEBI" id="CHEBI:60344"/>
        <dbReference type="EC" id="4.98.1.1"/>
    </reaction>
</comment>
<evidence type="ECO:0000256" key="4">
    <source>
        <dbReference type="ARBA" id="ARBA00023004"/>
    </source>
</evidence>
<dbReference type="EMBL" id="FQUH01000014">
    <property type="protein sequence ID" value="SHF67498.1"/>
    <property type="molecule type" value="Genomic_DNA"/>
</dbReference>
<dbReference type="InterPro" id="IPR033659">
    <property type="entry name" value="Ferrochelatase_N"/>
</dbReference>
<keyword evidence="3 9" id="KW-0479">Metal-binding</keyword>
<evidence type="ECO:0000256" key="8">
    <source>
        <dbReference type="ARBA" id="ARBA00024536"/>
    </source>
</evidence>
<keyword evidence="12" id="KW-1185">Reference proteome</keyword>
<name>A0A1M5DKE8_VIBGA</name>
<evidence type="ECO:0000256" key="6">
    <source>
        <dbReference type="ARBA" id="ARBA00023239"/>
    </source>
</evidence>
<dbReference type="AlphaFoldDB" id="A0A1M5DKE8"/>
<evidence type="ECO:0000256" key="7">
    <source>
        <dbReference type="ARBA" id="ARBA00023244"/>
    </source>
</evidence>
<dbReference type="InterPro" id="IPR019772">
    <property type="entry name" value="Ferrochelatase_AS"/>
</dbReference>
<dbReference type="Gene3D" id="3.40.50.1400">
    <property type="match status" value="2"/>
</dbReference>
<dbReference type="CDD" id="cd03411">
    <property type="entry name" value="Ferrochelatase_N"/>
    <property type="match status" value="1"/>
</dbReference>
<dbReference type="GO" id="GO:0006783">
    <property type="term" value="P:heme biosynthetic process"/>
    <property type="evidence" value="ECO:0007669"/>
    <property type="project" value="UniProtKB-UniRule"/>
</dbReference>
<protein>
    <recommendedName>
        <fullName evidence="9 10">Ferrochelatase</fullName>
        <ecNumber evidence="9 10">4.98.1.1</ecNumber>
    </recommendedName>
    <alternativeName>
        <fullName evidence="9">Heme synthase</fullName>
    </alternativeName>
    <alternativeName>
        <fullName evidence="9">Protoheme ferro-lyase</fullName>
    </alternativeName>
</protein>